<dbReference type="AlphaFoldDB" id="A0AA86PXC4"/>
<keyword evidence="1" id="KW-1133">Transmembrane helix</keyword>
<proteinExistence type="predicted"/>
<reference evidence="2" key="1">
    <citation type="submission" date="2023-06" db="EMBL/GenBank/DDBJ databases">
        <authorList>
            <person name="Kurt Z."/>
        </authorList>
    </citation>
    <scope>NUCLEOTIDE SEQUENCE</scope>
</reference>
<gene>
    <name evidence="2" type="ORF">HINF_LOCUS34438</name>
    <name evidence="3" type="ORF">HINF_LOCUS58238</name>
</gene>
<name>A0AA86PXC4_9EUKA</name>
<dbReference type="EMBL" id="CAXDID020000326">
    <property type="protein sequence ID" value="CAL6077353.1"/>
    <property type="molecule type" value="Genomic_DNA"/>
</dbReference>
<dbReference type="Proteomes" id="UP001642409">
    <property type="component" value="Unassembled WGS sequence"/>
</dbReference>
<organism evidence="2">
    <name type="scientific">Hexamita inflata</name>
    <dbReference type="NCBI Taxonomy" id="28002"/>
    <lineage>
        <taxon>Eukaryota</taxon>
        <taxon>Metamonada</taxon>
        <taxon>Diplomonadida</taxon>
        <taxon>Hexamitidae</taxon>
        <taxon>Hexamitinae</taxon>
        <taxon>Hexamita</taxon>
    </lineage>
</organism>
<accession>A0AA86PXC4</accession>
<feature type="transmembrane region" description="Helical" evidence="1">
    <location>
        <begin position="145"/>
        <end position="168"/>
    </location>
</feature>
<comment type="caution">
    <text evidence="2">The sequence shown here is derived from an EMBL/GenBank/DDBJ whole genome shotgun (WGS) entry which is preliminary data.</text>
</comment>
<evidence type="ECO:0000256" key="1">
    <source>
        <dbReference type="SAM" id="Phobius"/>
    </source>
</evidence>
<dbReference type="EMBL" id="CATOUU010000765">
    <property type="protein sequence ID" value="CAI9946793.1"/>
    <property type="molecule type" value="Genomic_DNA"/>
</dbReference>
<sequence length="182" mass="21295">MYHDDFWAIEDPPVYTLDILFLDNRVLQYMLKTPLISVYDCWVTTRYRLLQNELVFELAYDNEQCDDILMGDFGELYSNNISGINLLIQKQTGIDRQIMKWSCSEFKEICELALNGVEFIYKFEYEDFTYQICVSVFKKEIGNSVIGVGGVWCAACLVMSVVQMFGVVRKMKYAKEKKQKKT</sequence>
<keyword evidence="4" id="KW-1185">Reference proteome</keyword>
<evidence type="ECO:0000313" key="4">
    <source>
        <dbReference type="Proteomes" id="UP001642409"/>
    </source>
</evidence>
<keyword evidence="1" id="KW-0472">Membrane</keyword>
<evidence type="ECO:0000313" key="2">
    <source>
        <dbReference type="EMBL" id="CAI9946793.1"/>
    </source>
</evidence>
<reference evidence="3 4" key="2">
    <citation type="submission" date="2024-07" db="EMBL/GenBank/DDBJ databases">
        <authorList>
            <person name="Akdeniz Z."/>
        </authorList>
    </citation>
    <scope>NUCLEOTIDE SEQUENCE [LARGE SCALE GENOMIC DNA]</scope>
</reference>
<keyword evidence="1" id="KW-0812">Transmembrane</keyword>
<evidence type="ECO:0000313" key="3">
    <source>
        <dbReference type="EMBL" id="CAL6077353.1"/>
    </source>
</evidence>
<protein>
    <submittedName>
        <fullName evidence="3">Hypothetical_protein</fullName>
    </submittedName>
</protein>